<feature type="region of interest" description="Disordered" evidence="1">
    <location>
        <begin position="20"/>
        <end position="63"/>
    </location>
</feature>
<comment type="caution">
    <text evidence="3">The sequence shown here is derived from an EMBL/GenBank/DDBJ whole genome shotgun (WGS) entry which is preliminary data.</text>
</comment>
<keyword evidence="2" id="KW-0732">Signal</keyword>
<evidence type="ECO:0000313" key="4">
    <source>
        <dbReference type="Proteomes" id="UP000230066"/>
    </source>
</evidence>
<protein>
    <submittedName>
        <fullName evidence="3">Uncharacterized protein</fullName>
    </submittedName>
</protein>
<keyword evidence="4" id="KW-1185">Reference proteome</keyword>
<feature type="compositionally biased region" description="Low complexity" evidence="1">
    <location>
        <begin position="34"/>
        <end position="63"/>
    </location>
</feature>
<accession>A0A4E0R282</accession>
<evidence type="ECO:0000313" key="3">
    <source>
        <dbReference type="EMBL" id="THD21355.1"/>
    </source>
</evidence>
<dbReference type="AlphaFoldDB" id="A0A4E0R282"/>
<name>A0A4E0R282_FASHE</name>
<feature type="compositionally biased region" description="Polar residues" evidence="1">
    <location>
        <begin position="21"/>
        <end position="31"/>
    </location>
</feature>
<feature type="chain" id="PRO_5020037546" evidence="2">
    <location>
        <begin position="19"/>
        <end position="76"/>
    </location>
</feature>
<evidence type="ECO:0000256" key="2">
    <source>
        <dbReference type="SAM" id="SignalP"/>
    </source>
</evidence>
<gene>
    <name evidence="3" type="ORF">D915_007586</name>
</gene>
<reference evidence="3" key="1">
    <citation type="submission" date="2019-03" db="EMBL/GenBank/DDBJ databases">
        <title>Improved annotation for the trematode Fasciola hepatica.</title>
        <authorList>
            <person name="Choi Y.-J."/>
            <person name="Martin J."/>
            <person name="Mitreva M."/>
        </authorList>
    </citation>
    <scope>NUCLEOTIDE SEQUENCE [LARGE SCALE GENOMIC DNA]</scope>
</reference>
<organism evidence="3 4">
    <name type="scientific">Fasciola hepatica</name>
    <name type="common">Liver fluke</name>
    <dbReference type="NCBI Taxonomy" id="6192"/>
    <lineage>
        <taxon>Eukaryota</taxon>
        <taxon>Metazoa</taxon>
        <taxon>Spiralia</taxon>
        <taxon>Lophotrochozoa</taxon>
        <taxon>Platyhelminthes</taxon>
        <taxon>Trematoda</taxon>
        <taxon>Digenea</taxon>
        <taxon>Plagiorchiida</taxon>
        <taxon>Echinostomata</taxon>
        <taxon>Echinostomatoidea</taxon>
        <taxon>Fasciolidae</taxon>
        <taxon>Fasciola</taxon>
    </lineage>
</organism>
<dbReference type="EMBL" id="JXXN02003625">
    <property type="protein sequence ID" value="THD21355.1"/>
    <property type="molecule type" value="Genomic_DNA"/>
</dbReference>
<evidence type="ECO:0000256" key="1">
    <source>
        <dbReference type="SAM" id="MobiDB-lite"/>
    </source>
</evidence>
<dbReference type="Proteomes" id="UP000230066">
    <property type="component" value="Unassembled WGS sequence"/>
</dbReference>
<feature type="signal peptide" evidence="2">
    <location>
        <begin position="1"/>
        <end position="18"/>
    </location>
</feature>
<sequence length="76" mass="8026">MNMKTSTALLLVVISVRGMSTMDSSSNTGKENTSRTSVTESSTASVTTSSETSTPSSTMTTESELIFSTHLSIQLK</sequence>
<proteinExistence type="predicted"/>